<evidence type="ECO:0000313" key="3">
    <source>
        <dbReference type="Proteomes" id="UP000295560"/>
    </source>
</evidence>
<protein>
    <submittedName>
        <fullName evidence="2">SnoaL-like protein</fullName>
    </submittedName>
</protein>
<feature type="domain" description="SnoaL-like" evidence="1">
    <location>
        <begin position="14"/>
        <end position="108"/>
    </location>
</feature>
<reference evidence="2 3" key="1">
    <citation type="submission" date="2019-03" db="EMBL/GenBank/DDBJ databases">
        <title>Sequencing the genomes of 1000 actinobacteria strains.</title>
        <authorList>
            <person name="Klenk H.-P."/>
        </authorList>
    </citation>
    <scope>NUCLEOTIDE SEQUENCE [LARGE SCALE GENOMIC DNA]</scope>
    <source>
        <strain evidence="2 3">DSM 44969</strain>
    </source>
</reference>
<proteinExistence type="predicted"/>
<dbReference type="SUPFAM" id="SSF54427">
    <property type="entry name" value="NTF2-like"/>
    <property type="match status" value="1"/>
</dbReference>
<keyword evidence="3" id="KW-1185">Reference proteome</keyword>
<organism evidence="2 3">
    <name type="scientific">Pseudonocardia endophytica</name>
    <dbReference type="NCBI Taxonomy" id="401976"/>
    <lineage>
        <taxon>Bacteria</taxon>
        <taxon>Bacillati</taxon>
        <taxon>Actinomycetota</taxon>
        <taxon>Actinomycetes</taxon>
        <taxon>Pseudonocardiales</taxon>
        <taxon>Pseudonocardiaceae</taxon>
        <taxon>Pseudonocardia</taxon>
    </lineage>
</organism>
<dbReference type="EMBL" id="SMFZ01000002">
    <property type="protein sequence ID" value="TCK21083.1"/>
    <property type="molecule type" value="Genomic_DNA"/>
</dbReference>
<name>A0A4R1HJL0_PSEEN</name>
<dbReference type="AlphaFoldDB" id="A0A4R1HJL0"/>
<comment type="caution">
    <text evidence="2">The sequence shown here is derived from an EMBL/GenBank/DDBJ whole genome shotgun (WGS) entry which is preliminary data.</text>
</comment>
<evidence type="ECO:0000259" key="1">
    <source>
        <dbReference type="Pfam" id="PF12680"/>
    </source>
</evidence>
<sequence>MEHEDNHIDTPRAREFVAALRSFEQDGNPSGLVAQFADGATVWRLDGRAERTDVEAFWREYRDQFERVSTTFRNAVENDREVALEWDSDIVPAGGHPTTYRGVTVLEIDPSADAVTALRVYYDTVAVTGGTFVRS</sequence>
<accession>A0A4R1HJL0</accession>
<dbReference type="InterPro" id="IPR037401">
    <property type="entry name" value="SnoaL-like"/>
</dbReference>
<dbReference type="InterPro" id="IPR032710">
    <property type="entry name" value="NTF2-like_dom_sf"/>
</dbReference>
<dbReference type="RefSeq" id="WP_132429878.1">
    <property type="nucleotide sequence ID" value="NZ_SMFZ01000002.1"/>
</dbReference>
<gene>
    <name evidence="2" type="ORF">EV378_5058</name>
</gene>
<dbReference type="Gene3D" id="3.10.450.50">
    <property type="match status" value="1"/>
</dbReference>
<dbReference type="Proteomes" id="UP000295560">
    <property type="component" value="Unassembled WGS sequence"/>
</dbReference>
<evidence type="ECO:0000313" key="2">
    <source>
        <dbReference type="EMBL" id="TCK21083.1"/>
    </source>
</evidence>
<dbReference type="OrthoDB" id="582607at2"/>
<dbReference type="Pfam" id="PF12680">
    <property type="entry name" value="SnoaL_2"/>
    <property type="match status" value="1"/>
</dbReference>